<evidence type="ECO:0000313" key="3">
    <source>
        <dbReference type="EMBL" id="PLP97220.1"/>
    </source>
</evidence>
<protein>
    <submittedName>
        <fullName evidence="3">LacI family transcriptional regulator</fullName>
    </submittedName>
</protein>
<dbReference type="EMBL" id="PJRP01000019">
    <property type="protein sequence ID" value="PLP97220.1"/>
    <property type="molecule type" value="Genomic_DNA"/>
</dbReference>
<dbReference type="AlphaFoldDB" id="A0A2N5C4V8"/>
<accession>A0A2N5C4V8</accession>
<dbReference type="Proteomes" id="UP000234341">
    <property type="component" value="Unassembled WGS sequence"/>
</dbReference>
<dbReference type="PANTHER" id="PTHR42928">
    <property type="entry name" value="TRICARBOXYLATE-BINDING PROTEIN"/>
    <property type="match status" value="1"/>
</dbReference>
<dbReference type="OrthoDB" id="8678477at2"/>
<dbReference type="SUPFAM" id="SSF53850">
    <property type="entry name" value="Periplasmic binding protein-like II"/>
    <property type="match status" value="1"/>
</dbReference>
<evidence type="ECO:0000313" key="4">
    <source>
        <dbReference type="Proteomes" id="UP000234341"/>
    </source>
</evidence>
<name>A0A2N5C4V8_9BURK</name>
<sequence>MKPIAHAFAAACLTLGAALTSPLAVAGPFPDKPIRLVVPFPPGGTTDLLGRVLANRLSEALGQQVIVDNRPGAGGTIGSDVVAKSPADGYTLMFGTVGTQSINSSLYKRLPFDAQKDFTPVALFAGVPNILVVNPKVPAKSVKELVDYAKAHPNALNMGSAGNGTTNHLSGELFKSMAGVQITHVPYKGSGPAMADLLANQVQLMFDNLPGSLPHVKAGRLRALAVTSATRSPALPDVPTMAEAGITGYEADVWFGVVGPKGMPADVVGKLAGEIARIAQDKSTRDKLLQAGASPLTSTPAQFSTLIQHDTVKWSKLVRDSGASID</sequence>
<feature type="signal peptide" evidence="2">
    <location>
        <begin position="1"/>
        <end position="26"/>
    </location>
</feature>
<feature type="chain" id="PRO_5014891584" evidence="2">
    <location>
        <begin position="27"/>
        <end position="326"/>
    </location>
</feature>
<evidence type="ECO:0000256" key="2">
    <source>
        <dbReference type="SAM" id="SignalP"/>
    </source>
</evidence>
<comment type="similarity">
    <text evidence="1">Belongs to the UPF0065 (bug) family.</text>
</comment>
<keyword evidence="2" id="KW-0732">Signal</keyword>
<organism evidence="3 4">
    <name type="scientific">Cupriavidus pauculus</name>
    <dbReference type="NCBI Taxonomy" id="82633"/>
    <lineage>
        <taxon>Bacteria</taxon>
        <taxon>Pseudomonadati</taxon>
        <taxon>Pseudomonadota</taxon>
        <taxon>Betaproteobacteria</taxon>
        <taxon>Burkholderiales</taxon>
        <taxon>Burkholderiaceae</taxon>
        <taxon>Cupriavidus</taxon>
    </lineage>
</organism>
<dbReference type="Pfam" id="PF03401">
    <property type="entry name" value="TctC"/>
    <property type="match status" value="1"/>
</dbReference>
<dbReference type="InterPro" id="IPR042100">
    <property type="entry name" value="Bug_dom1"/>
</dbReference>
<evidence type="ECO:0000256" key="1">
    <source>
        <dbReference type="ARBA" id="ARBA00006987"/>
    </source>
</evidence>
<dbReference type="PANTHER" id="PTHR42928:SF5">
    <property type="entry name" value="BLR1237 PROTEIN"/>
    <property type="match status" value="1"/>
</dbReference>
<dbReference type="CDD" id="cd13578">
    <property type="entry name" value="PBP2_Bug27"/>
    <property type="match status" value="1"/>
</dbReference>
<dbReference type="InterPro" id="IPR005064">
    <property type="entry name" value="BUG"/>
</dbReference>
<dbReference type="RefSeq" id="WP_101684747.1">
    <property type="nucleotide sequence ID" value="NZ_PJRP01000019.1"/>
</dbReference>
<dbReference type="PIRSF" id="PIRSF017082">
    <property type="entry name" value="YflP"/>
    <property type="match status" value="1"/>
</dbReference>
<proteinExistence type="inferred from homology"/>
<dbReference type="Gene3D" id="3.40.190.10">
    <property type="entry name" value="Periplasmic binding protein-like II"/>
    <property type="match status" value="1"/>
</dbReference>
<gene>
    <name evidence="3" type="ORF">CYJ10_28295</name>
</gene>
<dbReference type="Gene3D" id="3.40.190.150">
    <property type="entry name" value="Bordetella uptake gene, domain 1"/>
    <property type="match status" value="1"/>
</dbReference>
<comment type="caution">
    <text evidence="3">The sequence shown here is derived from an EMBL/GenBank/DDBJ whole genome shotgun (WGS) entry which is preliminary data.</text>
</comment>
<reference evidence="3 4" key="1">
    <citation type="submission" date="2017-12" db="EMBL/GenBank/DDBJ databases">
        <title>Genome sequence of the active heterotrophic nitrifier-denitrifier, Cupriavidus pauculus UM1.</title>
        <authorList>
            <person name="Putonti C."/>
            <person name="Castignetti D."/>
        </authorList>
    </citation>
    <scope>NUCLEOTIDE SEQUENCE [LARGE SCALE GENOMIC DNA]</scope>
    <source>
        <strain evidence="3 4">UM1</strain>
    </source>
</reference>